<keyword evidence="5 7" id="KW-1133">Transmembrane helix</keyword>
<feature type="transmembrane region" description="Helical" evidence="7">
    <location>
        <begin position="162"/>
        <end position="181"/>
    </location>
</feature>
<reference evidence="8 9" key="1">
    <citation type="submission" date="2023-09" db="EMBL/GenBank/DDBJ databases">
        <title>Description of three actinobacteria isolated from air of manufacturing shop in a pharmaceutical factory.</title>
        <authorList>
            <person name="Zhang D.-F."/>
        </authorList>
    </citation>
    <scope>NUCLEOTIDE SEQUENCE [LARGE SCALE GENOMIC DNA]</scope>
    <source>
        <strain evidence="8 9">LY-0111</strain>
    </source>
</reference>
<name>A0ABU2DU03_9MICC</name>
<keyword evidence="3" id="KW-1003">Cell membrane</keyword>
<organism evidence="8 9">
    <name type="scientific">Nesterenkonia aerolata</name>
    <dbReference type="NCBI Taxonomy" id="3074079"/>
    <lineage>
        <taxon>Bacteria</taxon>
        <taxon>Bacillati</taxon>
        <taxon>Actinomycetota</taxon>
        <taxon>Actinomycetes</taxon>
        <taxon>Micrococcales</taxon>
        <taxon>Micrococcaceae</taxon>
        <taxon>Nesterenkonia</taxon>
    </lineage>
</organism>
<evidence type="ECO:0000256" key="5">
    <source>
        <dbReference type="ARBA" id="ARBA00022989"/>
    </source>
</evidence>
<evidence type="ECO:0000313" key="9">
    <source>
        <dbReference type="Proteomes" id="UP001251870"/>
    </source>
</evidence>
<comment type="caution">
    <text evidence="8">The sequence shown here is derived from an EMBL/GenBank/DDBJ whole genome shotgun (WGS) entry which is preliminary data.</text>
</comment>
<evidence type="ECO:0000256" key="2">
    <source>
        <dbReference type="ARBA" id="ARBA00022448"/>
    </source>
</evidence>
<feature type="transmembrane region" description="Helical" evidence="7">
    <location>
        <begin position="90"/>
        <end position="113"/>
    </location>
</feature>
<accession>A0ABU2DU03</accession>
<evidence type="ECO:0000256" key="4">
    <source>
        <dbReference type="ARBA" id="ARBA00022692"/>
    </source>
</evidence>
<feature type="transmembrane region" description="Helical" evidence="7">
    <location>
        <begin position="193"/>
        <end position="210"/>
    </location>
</feature>
<comment type="subcellular location">
    <subcellularLocation>
        <location evidence="1">Membrane</location>
        <topology evidence="1">Multi-pass membrane protein</topology>
    </subcellularLocation>
</comment>
<keyword evidence="6 7" id="KW-0472">Membrane</keyword>
<keyword evidence="9" id="KW-1185">Reference proteome</keyword>
<dbReference type="Pfam" id="PF03547">
    <property type="entry name" value="Mem_trans"/>
    <property type="match status" value="1"/>
</dbReference>
<keyword evidence="4 7" id="KW-0812">Transmembrane</keyword>
<dbReference type="PANTHER" id="PTHR36838:SF1">
    <property type="entry name" value="SLR1864 PROTEIN"/>
    <property type="match status" value="1"/>
</dbReference>
<evidence type="ECO:0000313" key="8">
    <source>
        <dbReference type="EMBL" id="MDR8019988.1"/>
    </source>
</evidence>
<dbReference type="PANTHER" id="PTHR36838">
    <property type="entry name" value="AUXIN EFFLUX CARRIER FAMILY PROTEIN"/>
    <property type="match status" value="1"/>
</dbReference>
<evidence type="ECO:0000256" key="3">
    <source>
        <dbReference type="ARBA" id="ARBA00022475"/>
    </source>
</evidence>
<dbReference type="InterPro" id="IPR004776">
    <property type="entry name" value="Mem_transp_PIN-like"/>
</dbReference>
<protein>
    <submittedName>
        <fullName evidence="8">AEC family transporter</fullName>
    </submittedName>
</protein>
<evidence type="ECO:0000256" key="7">
    <source>
        <dbReference type="SAM" id="Phobius"/>
    </source>
</evidence>
<gene>
    <name evidence="8" type="ORF">RIL96_10475</name>
</gene>
<dbReference type="EMBL" id="JAVKGR010000014">
    <property type="protein sequence ID" value="MDR8019988.1"/>
    <property type="molecule type" value="Genomic_DNA"/>
</dbReference>
<feature type="transmembrane region" description="Helical" evidence="7">
    <location>
        <begin position="6"/>
        <end position="24"/>
    </location>
</feature>
<feature type="transmembrane region" description="Helical" evidence="7">
    <location>
        <begin position="222"/>
        <end position="243"/>
    </location>
</feature>
<evidence type="ECO:0000256" key="1">
    <source>
        <dbReference type="ARBA" id="ARBA00004141"/>
    </source>
</evidence>
<feature type="transmembrane region" description="Helical" evidence="7">
    <location>
        <begin position="119"/>
        <end position="141"/>
    </location>
</feature>
<proteinExistence type="predicted"/>
<feature type="transmembrane region" description="Helical" evidence="7">
    <location>
        <begin position="255"/>
        <end position="275"/>
    </location>
</feature>
<dbReference type="Proteomes" id="UP001251870">
    <property type="component" value="Unassembled WGS sequence"/>
</dbReference>
<keyword evidence="2" id="KW-0813">Transport</keyword>
<sequence length="308" mass="31863">MGFSVIAVPVVIGVVACLLAPETAQKMRTGITPLVYFIANPLLMVTVVADTDVRAVAGIYTPLALALALISAAVFTLYGVLARRSRAQIAVGAMSASYANAGNMGVPIALYVVGSTAPVVAVLLAQLLFLAPLYITVFGLIRGAESGETSARRRAGTIVRSVLNPITLGVVVGAVLSLARWRPPEMLWEPVTMIGQSSIPLMLLAFGIALAQQRPFAERSAIGDDVVGIFCKLAVMPVAAWVLGGPVFGLSGAELLGVVAMGALPTAQNVFIFAAHHGMPTTTAKDITFATSVLSLPAVMLAAWLLGA</sequence>
<evidence type="ECO:0000256" key="6">
    <source>
        <dbReference type="ARBA" id="ARBA00023136"/>
    </source>
</evidence>
<feature type="transmembrane region" description="Helical" evidence="7">
    <location>
        <begin position="55"/>
        <end position="78"/>
    </location>
</feature>
<dbReference type="RefSeq" id="WP_310548975.1">
    <property type="nucleotide sequence ID" value="NZ_JAVKGR010000014.1"/>
</dbReference>
<feature type="transmembrane region" description="Helical" evidence="7">
    <location>
        <begin position="31"/>
        <end position="49"/>
    </location>
</feature>
<feature type="transmembrane region" description="Helical" evidence="7">
    <location>
        <begin position="287"/>
        <end position="306"/>
    </location>
</feature>